<dbReference type="PROSITE" id="PS50164">
    <property type="entry name" value="GIY_YIG"/>
    <property type="match status" value="1"/>
</dbReference>
<proteinExistence type="inferred from homology"/>
<dbReference type="EMBL" id="PEZW01000001">
    <property type="protein sequence ID" value="PIS08074.1"/>
    <property type="molecule type" value="Genomic_DNA"/>
</dbReference>
<keyword evidence="3" id="KW-0255">Endonuclease</keyword>
<dbReference type="SUPFAM" id="SSF82771">
    <property type="entry name" value="GIY-YIG endonuclease"/>
    <property type="match status" value="1"/>
</dbReference>
<dbReference type="PANTHER" id="PTHR34477:SF1">
    <property type="entry name" value="UPF0213 PROTEIN YHBQ"/>
    <property type="match status" value="1"/>
</dbReference>
<evidence type="ECO:0000256" key="1">
    <source>
        <dbReference type="ARBA" id="ARBA00007435"/>
    </source>
</evidence>
<evidence type="ECO:0000313" key="3">
    <source>
        <dbReference type="EMBL" id="PIS08074.1"/>
    </source>
</evidence>
<accession>A0A2H0W7U6</accession>
<keyword evidence="3" id="KW-0378">Hydrolase</keyword>
<sequence length="85" mass="10061">MTFFTYILQSEKTKRHYIGSCEDLGRRLSEHNSGKTKSTKHGQPWKVVYSEDFDNRNDAYRREKQIKSYKGGKAFRNLISIRRDG</sequence>
<dbReference type="InterPro" id="IPR050190">
    <property type="entry name" value="UPF0213_domain"/>
</dbReference>
<dbReference type="Pfam" id="PF01541">
    <property type="entry name" value="GIY-YIG"/>
    <property type="match status" value="1"/>
</dbReference>
<dbReference type="GO" id="GO:0004519">
    <property type="term" value="F:endonuclease activity"/>
    <property type="evidence" value="ECO:0007669"/>
    <property type="project" value="UniProtKB-KW"/>
</dbReference>
<evidence type="ECO:0000259" key="2">
    <source>
        <dbReference type="PROSITE" id="PS50164"/>
    </source>
</evidence>
<organism evidence="3 4">
    <name type="scientific">Candidatus Berkelbacteria bacterium CG10_big_fil_rev_8_21_14_0_10_43_13</name>
    <dbReference type="NCBI Taxonomy" id="1974514"/>
    <lineage>
        <taxon>Bacteria</taxon>
        <taxon>Candidatus Berkelbacteria</taxon>
    </lineage>
</organism>
<dbReference type="CDD" id="cd10449">
    <property type="entry name" value="GIY-YIG_SLX1_like"/>
    <property type="match status" value="1"/>
</dbReference>
<dbReference type="InterPro" id="IPR000305">
    <property type="entry name" value="GIY-YIG_endonuc"/>
</dbReference>
<dbReference type="Proteomes" id="UP000231382">
    <property type="component" value="Unassembled WGS sequence"/>
</dbReference>
<feature type="domain" description="GIY-YIG" evidence="2">
    <location>
        <begin position="1"/>
        <end position="78"/>
    </location>
</feature>
<dbReference type="Gene3D" id="3.40.1440.10">
    <property type="entry name" value="GIY-YIG endonuclease"/>
    <property type="match status" value="1"/>
</dbReference>
<dbReference type="AlphaFoldDB" id="A0A2H0W7U6"/>
<dbReference type="InterPro" id="IPR035901">
    <property type="entry name" value="GIY-YIG_endonuc_sf"/>
</dbReference>
<evidence type="ECO:0000313" key="4">
    <source>
        <dbReference type="Proteomes" id="UP000231382"/>
    </source>
</evidence>
<dbReference type="PANTHER" id="PTHR34477">
    <property type="entry name" value="UPF0213 PROTEIN YHBQ"/>
    <property type="match status" value="1"/>
</dbReference>
<gene>
    <name evidence="3" type="ORF">COT78_00020</name>
</gene>
<reference evidence="4" key="1">
    <citation type="submission" date="2017-09" db="EMBL/GenBank/DDBJ databases">
        <title>Depth-based differentiation of microbial function through sediment-hosted aquifers and enrichment of novel symbionts in the deep terrestrial subsurface.</title>
        <authorList>
            <person name="Probst A.J."/>
            <person name="Ladd B."/>
            <person name="Jarett J.K."/>
            <person name="Geller-Mcgrath D.E."/>
            <person name="Sieber C.M.K."/>
            <person name="Emerson J.B."/>
            <person name="Anantharaman K."/>
            <person name="Thomas B.C."/>
            <person name="Malmstrom R."/>
            <person name="Stieglmeier M."/>
            <person name="Klingl A."/>
            <person name="Woyke T."/>
            <person name="Ryan C.M."/>
            <person name="Banfield J.F."/>
        </authorList>
    </citation>
    <scope>NUCLEOTIDE SEQUENCE [LARGE SCALE GENOMIC DNA]</scope>
</reference>
<protein>
    <submittedName>
        <fullName evidence="3">Endonuclease</fullName>
    </submittedName>
</protein>
<comment type="caution">
    <text evidence="3">The sequence shown here is derived from an EMBL/GenBank/DDBJ whole genome shotgun (WGS) entry which is preliminary data.</text>
</comment>
<keyword evidence="3" id="KW-0540">Nuclease</keyword>
<comment type="similarity">
    <text evidence="1">Belongs to the UPF0213 family.</text>
</comment>
<name>A0A2H0W7U6_9BACT</name>